<evidence type="ECO:0000256" key="3">
    <source>
        <dbReference type="ARBA" id="ARBA00023457"/>
    </source>
</evidence>
<evidence type="ECO:0000256" key="5">
    <source>
        <dbReference type="ARBA" id="ARBA00023471"/>
    </source>
</evidence>
<evidence type="ECO:0000256" key="7">
    <source>
        <dbReference type="ARBA" id="ARBA00048470"/>
    </source>
</evidence>
<comment type="caution">
    <text evidence="10">The sequence shown here is derived from an EMBL/GenBank/DDBJ whole genome shotgun (WGS) entry which is preliminary data.</text>
</comment>
<dbReference type="InterPro" id="IPR040523">
    <property type="entry name" value="AsnC_trans_reg2"/>
</dbReference>
<evidence type="ECO:0000256" key="2">
    <source>
        <dbReference type="ARBA" id="ARBA00023444"/>
    </source>
</evidence>
<evidence type="ECO:0000256" key="6">
    <source>
        <dbReference type="ARBA" id="ARBA00045291"/>
    </source>
</evidence>
<gene>
    <name evidence="10" type="ORF">PN36_23025</name>
</gene>
<evidence type="ECO:0000259" key="9">
    <source>
        <dbReference type="Pfam" id="PF22451"/>
    </source>
</evidence>
<comment type="subunit">
    <text evidence="4">Probably forms a complex composed of NirD, NirL, NirG and NirH. All proteins are required for the total conversion of siroheme to didecarboxysiroheme.</text>
</comment>
<keyword evidence="11" id="KW-1185">Reference proteome</keyword>
<comment type="pathway">
    <text evidence="2">Porphyrin-containing compound metabolism.</text>
</comment>
<dbReference type="PANTHER" id="PTHR43413">
    <property type="entry name" value="TRANSCRIPTIONAL REGULATOR, ASNC FAMILY"/>
    <property type="match status" value="1"/>
</dbReference>
<dbReference type="EMBL" id="JSZA02000110">
    <property type="protein sequence ID" value="KHD11773.1"/>
    <property type="molecule type" value="Genomic_DNA"/>
</dbReference>
<dbReference type="AlphaFoldDB" id="A0A0A6PMC5"/>
<feature type="domain" description="Siroheme decarboxylase AsnC-like ligand binding" evidence="8">
    <location>
        <begin position="58"/>
        <end position="146"/>
    </location>
</feature>
<comment type="catalytic activity">
    <reaction evidence="7">
        <text>siroheme + 2 H(+) = 12,18-didecarboxysiroheme + 2 CO2</text>
        <dbReference type="Rhea" id="RHEA:19093"/>
        <dbReference type="ChEBI" id="CHEBI:15378"/>
        <dbReference type="ChEBI" id="CHEBI:16526"/>
        <dbReference type="ChEBI" id="CHEBI:60052"/>
        <dbReference type="ChEBI" id="CHEBI:140497"/>
        <dbReference type="EC" id="4.1.1.111"/>
    </reaction>
</comment>
<dbReference type="GO" id="GO:0016829">
    <property type="term" value="F:lyase activity"/>
    <property type="evidence" value="ECO:0007669"/>
    <property type="project" value="UniProtKB-KW"/>
</dbReference>
<accession>A0A0A6PMC5</accession>
<dbReference type="Proteomes" id="UP000030428">
    <property type="component" value="Unassembled WGS sequence"/>
</dbReference>
<feature type="domain" description="Siroheme decarboxylase NirL-like HTH" evidence="9">
    <location>
        <begin position="5"/>
        <end position="44"/>
    </location>
</feature>
<dbReference type="Pfam" id="PF22451">
    <property type="entry name" value="NirdL-like_HTH"/>
    <property type="match status" value="1"/>
</dbReference>
<dbReference type="EC" id="4.1.1.111" evidence="5"/>
<evidence type="ECO:0000313" key="11">
    <source>
        <dbReference type="Proteomes" id="UP000030428"/>
    </source>
</evidence>
<organism evidence="10 11">
    <name type="scientific">Candidatus Thiomargarita nelsonii</name>
    <dbReference type="NCBI Taxonomy" id="1003181"/>
    <lineage>
        <taxon>Bacteria</taxon>
        <taxon>Pseudomonadati</taxon>
        <taxon>Pseudomonadota</taxon>
        <taxon>Gammaproteobacteria</taxon>
        <taxon>Thiotrichales</taxon>
        <taxon>Thiotrichaceae</taxon>
        <taxon>Thiomargarita</taxon>
    </lineage>
</organism>
<dbReference type="PANTHER" id="PTHR43413:SF1">
    <property type="entry name" value="SIROHEME DECARBOXYLASE NIRL SUBUNIT"/>
    <property type="match status" value="1"/>
</dbReference>
<evidence type="ECO:0000256" key="1">
    <source>
        <dbReference type="ARBA" id="ARBA00023239"/>
    </source>
</evidence>
<proteinExistence type="inferred from homology"/>
<dbReference type="InterPro" id="IPR053953">
    <property type="entry name" value="NirdL-like_HTH"/>
</dbReference>
<evidence type="ECO:0000259" key="8">
    <source>
        <dbReference type="Pfam" id="PF17805"/>
    </source>
</evidence>
<comment type="function">
    <text evidence="6">Involved in heme d1 biosynthesis. Catalyzes the decarboxylation of siroheme into didecarboxysiroheme.</text>
</comment>
<dbReference type="InterPro" id="IPR050684">
    <property type="entry name" value="HTH-Siroheme_Decarb"/>
</dbReference>
<sequence length="160" mass="18229">MSSNQRLIEAIQGGLPLVSRPYAAIGERIGMSEAEVITRLSDLRGVIKRLGVVVCHRKLGYRANAMVVWDVPDEEVADVGQQLGQLECVTLCYHRARHLPDWPFNLFCMIHGKERNRVLDKLDSLVEQCHLSHIHHEVLFSRHCFKQRGAIYSQFAAAER</sequence>
<evidence type="ECO:0000256" key="4">
    <source>
        <dbReference type="ARBA" id="ARBA00023465"/>
    </source>
</evidence>
<reference evidence="10 11" key="1">
    <citation type="journal article" date="2016" name="Front. Microbiol.">
        <title>Single-Cell (Meta-)Genomics of a Dimorphic Candidatus Thiomargarita nelsonii Reveals Genomic Plasticity.</title>
        <authorList>
            <person name="Flood B.E."/>
            <person name="Fliss P."/>
            <person name="Jones D.S."/>
            <person name="Dick G.J."/>
            <person name="Jain S."/>
            <person name="Kaster A.K."/>
            <person name="Winkel M."/>
            <person name="Mussmann M."/>
            <person name="Bailey J."/>
        </authorList>
    </citation>
    <scope>NUCLEOTIDE SEQUENCE [LARGE SCALE GENOMIC DNA]</scope>
    <source>
        <strain evidence="10">Hydrate Ridge</strain>
    </source>
</reference>
<evidence type="ECO:0000313" key="10">
    <source>
        <dbReference type="EMBL" id="KHD11773.1"/>
    </source>
</evidence>
<keyword evidence="1" id="KW-0456">Lyase</keyword>
<dbReference type="Gene3D" id="3.30.70.3460">
    <property type="match status" value="1"/>
</dbReference>
<comment type="similarity">
    <text evidence="3">Belongs to the Ahb/Nir family.</text>
</comment>
<dbReference type="Pfam" id="PF17805">
    <property type="entry name" value="AsnC_trans_reg2"/>
    <property type="match status" value="1"/>
</dbReference>
<name>A0A0A6PMC5_9GAMM</name>
<protein>
    <recommendedName>
        <fullName evidence="5">siroheme decarboxylase</fullName>
        <ecNumber evidence="5">4.1.1.111</ecNumber>
    </recommendedName>
</protein>